<keyword evidence="13" id="KW-1185">Reference proteome</keyword>
<reference evidence="12" key="1">
    <citation type="journal article" date="2023" name="Mol. Biol. Evol.">
        <title>Third-Generation Sequencing Reveals the Adaptive Role of the Epigenome in Three Deep-Sea Polychaetes.</title>
        <authorList>
            <person name="Perez M."/>
            <person name="Aroh O."/>
            <person name="Sun Y."/>
            <person name="Lan Y."/>
            <person name="Juniper S.K."/>
            <person name="Young C.R."/>
            <person name="Angers B."/>
            <person name="Qian P.Y."/>
        </authorList>
    </citation>
    <scope>NUCLEOTIDE SEQUENCE</scope>
    <source>
        <strain evidence="12">R07B-5</strain>
    </source>
</reference>
<sequence>MATQADVATLHHRSGAPPAGAKWEEVELETVKPQTTIDISSKDKTHLSTNADQQEDTGGPVVDEVSTALIGQSMAVRVVLWFRAYVRRSWAAHRQSVLKVSGVALLVVYALYFCLAMAHKFGDEGSVRLLWVTCAVVIIVALKRLKRTYREKLNALTTKCMQGYLKIDSDKLSWFIVIVVYTIVLTIVLLDVLSSPEHIYNLVSGAGIIAFLVIFFVFSHDASKVRWRTIVWGLALQLVFALLIVRSRFGNIAFRWLGTRVANFLDNVEPGNRFVFGALYTEHPIVFKILPVIIFFSIVIAILYHYGIMQKMINVVASVMQFTMATSPAESFNAAGNIFIGLGVSLLMIRPLVKTMTRSELHAVLTSGFATIAGSVMAAFMLFGVSASHLLSASVMSAPAALAIAKLFYPECEKSITRLKDVRIEEKKDRSTIMEVIMESIRQSVKLIANIVVNIMAFNGMLTFMNAILLWMGQRVGVANLTFEVICSYVLWPLMALLGVAPVDCRRVGELVGIKVFLSTFVAYTRLADLINNRHAS</sequence>
<dbReference type="GO" id="GO:0005415">
    <property type="term" value="F:nucleoside:sodium symporter activity"/>
    <property type="evidence" value="ECO:0007669"/>
    <property type="project" value="TreeGrafter"/>
</dbReference>
<comment type="similarity">
    <text evidence="2">Belongs to the concentrative nucleoside transporter (CNT) (TC 2.A.41) family.</text>
</comment>
<evidence type="ECO:0000256" key="3">
    <source>
        <dbReference type="ARBA" id="ARBA00022475"/>
    </source>
</evidence>
<feature type="transmembrane region" description="Helical" evidence="8">
    <location>
        <begin position="97"/>
        <end position="119"/>
    </location>
</feature>
<evidence type="ECO:0000256" key="6">
    <source>
        <dbReference type="ARBA" id="ARBA00023136"/>
    </source>
</evidence>
<feature type="domain" description="Concentrative nucleoside transporter N-terminal" evidence="9">
    <location>
        <begin position="206"/>
        <end position="279"/>
    </location>
</feature>
<dbReference type="AlphaFoldDB" id="A0AAD9KKB4"/>
<dbReference type="InterPro" id="IPR011642">
    <property type="entry name" value="Gate_dom"/>
</dbReference>
<feature type="transmembrane region" description="Helical" evidence="8">
    <location>
        <begin position="478"/>
        <end position="501"/>
    </location>
</feature>
<feature type="transmembrane region" description="Helical" evidence="8">
    <location>
        <begin position="199"/>
        <end position="218"/>
    </location>
</feature>
<dbReference type="PANTHER" id="PTHR10590">
    <property type="entry name" value="SODIUM/NUCLEOSIDE COTRANSPORTER"/>
    <property type="match status" value="1"/>
</dbReference>
<dbReference type="PANTHER" id="PTHR10590:SF4">
    <property type="entry name" value="SOLUTE CARRIER FAMILY 28 MEMBER 3"/>
    <property type="match status" value="1"/>
</dbReference>
<evidence type="ECO:0008006" key="14">
    <source>
        <dbReference type="Google" id="ProtNLM"/>
    </source>
</evidence>
<feature type="region of interest" description="Disordered" evidence="7">
    <location>
        <begin position="1"/>
        <end position="22"/>
    </location>
</feature>
<evidence type="ECO:0000256" key="4">
    <source>
        <dbReference type="ARBA" id="ARBA00022692"/>
    </source>
</evidence>
<evidence type="ECO:0000256" key="2">
    <source>
        <dbReference type="ARBA" id="ARBA00009033"/>
    </source>
</evidence>
<keyword evidence="5 8" id="KW-1133">Transmembrane helix</keyword>
<dbReference type="Pfam" id="PF01773">
    <property type="entry name" value="Nucleos_tra2_N"/>
    <property type="match status" value="1"/>
</dbReference>
<organism evidence="12 13">
    <name type="scientific">Ridgeia piscesae</name>
    <name type="common">Tubeworm</name>
    <dbReference type="NCBI Taxonomy" id="27915"/>
    <lineage>
        <taxon>Eukaryota</taxon>
        <taxon>Metazoa</taxon>
        <taxon>Spiralia</taxon>
        <taxon>Lophotrochozoa</taxon>
        <taxon>Annelida</taxon>
        <taxon>Polychaeta</taxon>
        <taxon>Sedentaria</taxon>
        <taxon>Canalipalpata</taxon>
        <taxon>Sabellida</taxon>
        <taxon>Siboglinidae</taxon>
        <taxon>Ridgeia</taxon>
    </lineage>
</organism>
<feature type="transmembrane region" description="Helical" evidence="8">
    <location>
        <begin position="335"/>
        <end position="353"/>
    </location>
</feature>
<feature type="transmembrane region" description="Helical" evidence="8">
    <location>
        <begin position="285"/>
        <end position="305"/>
    </location>
</feature>
<evidence type="ECO:0000259" key="9">
    <source>
        <dbReference type="Pfam" id="PF01773"/>
    </source>
</evidence>
<evidence type="ECO:0000259" key="11">
    <source>
        <dbReference type="Pfam" id="PF07670"/>
    </source>
</evidence>
<accession>A0AAD9KKB4</accession>
<dbReference type="EMBL" id="JAODUO010000913">
    <property type="protein sequence ID" value="KAK2172996.1"/>
    <property type="molecule type" value="Genomic_DNA"/>
</dbReference>
<dbReference type="Proteomes" id="UP001209878">
    <property type="component" value="Unassembled WGS sequence"/>
</dbReference>
<feature type="transmembrane region" description="Helical" evidence="8">
    <location>
        <begin position="125"/>
        <end position="142"/>
    </location>
</feature>
<evidence type="ECO:0000256" key="8">
    <source>
        <dbReference type="SAM" id="Phobius"/>
    </source>
</evidence>
<dbReference type="InterPro" id="IPR008276">
    <property type="entry name" value="C_nuclsd_transpt"/>
</dbReference>
<name>A0AAD9KKB4_RIDPI</name>
<evidence type="ECO:0000259" key="10">
    <source>
        <dbReference type="Pfam" id="PF07662"/>
    </source>
</evidence>
<feature type="domain" description="Nucleoside transporter/FeoB GTPase Gate" evidence="11">
    <location>
        <begin position="286"/>
        <end position="383"/>
    </location>
</feature>
<evidence type="ECO:0000256" key="1">
    <source>
        <dbReference type="ARBA" id="ARBA00004651"/>
    </source>
</evidence>
<feature type="transmembrane region" description="Helical" evidence="8">
    <location>
        <begin position="230"/>
        <end position="249"/>
    </location>
</feature>
<evidence type="ECO:0000313" key="13">
    <source>
        <dbReference type="Proteomes" id="UP001209878"/>
    </source>
</evidence>
<comment type="subcellular location">
    <subcellularLocation>
        <location evidence="1">Cell membrane</location>
        <topology evidence="1">Multi-pass membrane protein</topology>
    </subcellularLocation>
</comment>
<comment type="caution">
    <text evidence="12">The sequence shown here is derived from an EMBL/GenBank/DDBJ whole genome shotgun (WGS) entry which is preliminary data.</text>
</comment>
<keyword evidence="3" id="KW-1003">Cell membrane</keyword>
<dbReference type="Pfam" id="PF07662">
    <property type="entry name" value="Nucleos_tra2_C"/>
    <property type="match status" value="1"/>
</dbReference>
<keyword evidence="4 8" id="KW-0812">Transmembrane</keyword>
<evidence type="ECO:0000256" key="7">
    <source>
        <dbReference type="SAM" id="MobiDB-lite"/>
    </source>
</evidence>
<feature type="transmembrane region" description="Helical" evidence="8">
    <location>
        <begin position="365"/>
        <end position="384"/>
    </location>
</feature>
<feature type="transmembrane region" description="Helical" evidence="8">
    <location>
        <begin position="447"/>
        <end position="472"/>
    </location>
</feature>
<dbReference type="InterPro" id="IPR002668">
    <property type="entry name" value="CNT_N_dom"/>
</dbReference>
<feature type="transmembrane region" description="Helical" evidence="8">
    <location>
        <begin position="172"/>
        <end position="193"/>
    </location>
</feature>
<evidence type="ECO:0000313" key="12">
    <source>
        <dbReference type="EMBL" id="KAK2172996.1"/>
    </source>
</evidence>
<dbReference type="Pfam" id="PF07670">
    <property type="entry name" value="Gate"/>
    <property type="match status" value="1"/>
</dbReference>
<dbReference type="GO" id="GO:0005886">
    <property type="term" value="C:plasma membrane"/>
    <property type="evidence" value="ECO:0007669"/>
    <property type="project" value="UniProtKB-SubCell"/>
</dbReference>
<gene>
    <name evidence="12" type="ORF">NP493_914g00032</name>
</gene>
<keyword evidence="6 8" id="KW-0472">Membrane</keyword>
<dbReference type="InterPro" id="IPR011657">
    <property type="entry name" value="CNT_C_dom"/>
</dbReference>
<feature type="domain" description="Concentrative nucleoside transporter C-terminal" evidence="10">
    <location>
        <begin position="389"/>
        <end position="533"/>
    </location>
</feature>
<protein>
    <recommendedName>
        <fullName evidence="14">Solute carrier family 28 member 3</fullName>
    </recommendedName>
</protein>
<proteinExistence type="inferred from homology"/>
<evidence type="ECO:0000256" key="5">
    <source>
        <dbReference type="ARBA" id="ARBA00022989"/>
    </source>
</evidence>